<keyword evidence="2" id="KW-1185">Reference proteome</keyword>
<dbReference type="Proteomes" id="UP000827092">
    <property type="component" value="Unassembled WGS sequence"/>
</dbReference>
<name>A0AAV6TMN1_9ARAC</name>
<dbReference type="AlphaFoldDB" id="A0AAV6TMN1"/>
<gene>
    <name evidence="1" type="ORF">JTE90_009623</name>
</gene>
<dbReference type="EMBL" id="JAFNEN010001966">
    <property type="protein sequence ID" value="KAG8173220.1"/>
    <property type="molecule type" value="Genomic_DNA"/>
</dbReference>
<sequence>MRWLLVKKGKFKGIMTAQNGHTDIECTFYRTGSSGLIEKTEIEHTVEQIPTGGHVRMHVDHRDGGGQKGMSFFLKVLTT</sequence>
<reference evidence="1 2" key="1">
    <citation type="journal article" date="2022" name="Nat. Ecol. Evol.">
        <title>A masculinizing supergene underlies an exaggerated male reproductive morph in a spider.</title>
        <authorList>
            <person name="Hendrickx F."/>
            <person name="De Corte Z."/>
            <person name="Sonet G."/>
            <person name="Van Belleghem S.M."/>
            <person name="Kostlbacher S."/>
            <person name="Vangestel C."/>
        </authorList>
    </citation>
    <scope>NUCLEOTIDE SEQUENCE [LARGE SCALE GENOMIC DNA]</scope>
    <source>
        <strain evidence="1">W744_W776</strain>
    </source>
</reference>
<comment type="caution">
    <text evidence="1">The sequence shown here is derived from an EMBL/GenBank/DDBJ whole genome shotgun (WGS) entry which is preliminary data.</text>
</comment>
<accession>A0AAV6TMN1</accession>
<evidence type="ECO:0000313" key="2">
    <source>
        <dbReference type="Proteomes" id="UP000827092"/>
    </source>
</evidence>
<proteinExistence type="predicted"/>
<protein>
    <submittedName>
        <fullName evidence="1">Uncharacterized protein</fullName>
    </submittedName>
</protein>
<organism evidence="1 2">
    <name type="scientific">Oedothorax gibbosus</name>
    <dbReference type="NCBI Taxonomy" id="931172"/>
    <lineage>
        <taxon>Eukaryota</taxon>
        <taxon>Metazoa</taxon>
        <taxon>Ecdysozoa</taxon>
        <taxon>Arthropoda</taxon>
        <taxon>Chelicerata</taxon>
        <taxon>Arachnida</taxon>
        <taxon>Araneae</taxon>
        <taxon>Araneomorphae</taxon>
        <taxon>Entelegynae</taxon>
        <taxon>Araneoidea</taxon>
        <taxon>Linyphiidae</taxon>
        <taxon>Erigoninae</taxon>
        <taxon>Oedothorax</taxon>
    </lineage>
</organism>
<evidence type="ECO:0000313" key="1">
    <source>
        <dbReference type="EMBL" id="KAG8173220.1"/>
    </source>
</evidence>